<feature type="non-terminal residue" evidence="4">
    <location>
        <position position="1"/>
    </location>
</feature>
<dbReference type="Proteomes" id="UP000095890">
    <property type="component" value="Segment"/>
</dbReference>
<gene>
    <name evidence="4" type="primary">E4</name>
</gene>
<dbReference type="Pfam" id="PF02711">
    <property type="entry name" value="Pap_E4"/>
    <property type="match status" value="1"/>
</dbReference>
<accession>C3PU84</accession>
<feature type="region of interest" description="Disordered" evidence="3">
    <location>
        <begin position="28"/>
        <end position="47"/>
    </location>
</feature>
<proteinExistence type="inferred from homology"/>
<reference evidence="4 5" key="1">
    <citation type="journal article" date="2009" name="Virology">
        <title>Genomic diversity and interspecies host infection of alpha12 Macaca fascicularis papillomaviruses (MfPVs).</title>
        <authorList>
            <person name="Chen Z."/>
            <person name="van Doorslaer K."/>
            <person name="Desalle R."/>
            <person name="Wood C.E."/>
            <person name="Kaplan J.R."/>
            <person name="Wagner J.D."/>
            <person name="Burk R.D."/>
        </authorList>
    </citation>
    <scope>NUCLEOTIDE SEQUENCE [LARGE SCALE GENOMIC DNA]</scope>
    <source>
        <strain evidence="4">Mac39</strain>
    </source>
</reference>
<comment type="similarity">
    <text evidence="1">Belongs to the papillomaviridae E4 protein family.</text>
</comment>
<sequence length="95" mass="10592">NILTLCLALPSARDYPLLKLLADCQTPKQPIRTTTPTAPKKTGPRCSLQSDFDRVNPEHQTQSQPLTITLGDWSLELFPRTQNSTVVLIVHQLSI</sequence>
<evidence type="ECO:0000313" key="4">
    <source>
        <dbReference type="EMBL" id="ABX56074.1"/>
    </source>
</evidence>
<evidence type="ECO:0000313" key="5">
    <source>
        <dbReference type="Proteomes" id="UP000095890"/>
    </source>
</evidence>
<keyword evidence="2" id="KW-0244">Early protein</keyword>
<evidence type="ECO:0000256" key="2">
    <source>
        <dbReference type="ARBA" id="ARBA00022518"/>
    </source>
</evidence>
<evidence type="ECO:0000256" key="1">
    <source>
        <dbReference type="ARBA" id="ARBA00009551"/>
    </source>
</evidence>
<name>C3PU84_RHPV1</name>
<dbReference type="InterPro" id="IPR003861">
    <property type="entry name" value="Papilloma_E4"/>
</dbReference>
<organism evidence="4 5">
    <name type="scientific">Macaca fascicularis papillomavirus 6</name>
    <dbReference type="NCBI Taxonomy" id="471184"/>
    <lineage>
        <taxon>Viruses</taxon>
        <taxon>Monodnaviria</taxon>
        <taxon>Shotokuvirae</taxon>
        <taxon>Cossaviricota</taxon>
        <taxon>Papovaviricetes</taxon>
        <taxon>Zurhausenvirales</taxon>
        <taxon>Papillomaviridae</taxon>
        <taxon>Firstpapillomavirinae</taxon>
        <taxon>Alphapapillomavirus</taxon>
        <taxon>Rhesus papillomavirus type 1</taxon>
    </lineage>
</organism>
<dbReference type="EMBL" id="EF558840">
    <property type="protein sequence ID" value="ABX56074.1"/>
    <property type="molecule type" value="Genomic_DNA"/>
</dbReference>
<evidence type="ECO:0000256" key="3">
    <source>
        <dbReference type="SAM" id="MobiDB-lite"/>
    </source>
</evidence>
<protein>
    <submittedName>
        <fullName evidence="4">E4</fullName>
    </submittedName>
</protein>